<feature type="compositionally biased region" description="Basic and acidic residues" evidence="1">
    <location>
        <begin position="218"/>
        <end position="239"/>
    </location>
</feature>
<organism evidence="2">
    <name type="scientific">Oikopleura dioica</name>
    <name type="common">Tunicate</name>
    <dbReference type="NCBI Taxonomy" id="34765"/>
    <lineage>
        <taxon>Eukaryota</taxon>
        <taxon>Metazoa</taxon>
        <taxon>Chordata</taxon>
        <taxon>Tunicata</taxon>
        <taxon>Appendicularia</taxon>
        <taxon>Copelata</taxon>
        <taxon>Oikopleuridae</taxon>
        <taxon>Oikopleura</taxon>
    </lineage>
</organism>
<protein>
    <submittedName>
        <fullName evidence="2">Uncharacterized protein</fullName>
    </submittedName>
</protein>
<reference evidence="2" key="1">
    <citation type="journal article" date="2010" name="Science">
        <title>Plasticity of animal genome architecture unmasked by rapid evolution of a pelagic tunicate.</title>
        <authorList>
            <person name="Denoeud F."/>
            <person name="Henriet S."/>
            <person name="Mungpakdee S."/>
            <person name="Aury J.M."/>
            <person name="Da Silva C."/>
            <person name="Brinkmann H."/>
            <person name="Mikhaleva J."/>
            <person name="Olsen L.C."/>
            <person name="Jubin C."/>
            <person name="Canestro C."/>
            <person name="Bouquet J.M."/>
            <person name="Danks G."/>
            <person name="Poulain J."/>
            <person name="Campsteijn C."/>
            <person name="Adamski M."/>
            <person name="Cross I."/>
            <person name="Yadetie F."/>
            <person name="Muffato M."/>
            <person name="Louis A."/>
            <person name="Butcher S."/>
            <person name="Tsagkogeorga G."/>
            <person name="Konrad A."/>
            <person name="Singh S."/>
            <person name="Jensen M.F."/>
            <person name="Cong E.H."/>
            <person name="Eikeseth-Otteraa H."/>
            <person name="Noel B."/>
            <person name="Anthouard V."/>
            <person name="Porcel B.M."/>
            <person name="Kachouri-Lafond R."/>
            <person name="Nishino A."/>
            <person name="Ugolini M."/>
            <person name="Chourrout P."/>
            <person name="Nishida H."/>
            <person name="Aasland R."/>
            <person name="Huzurbazar S."/>
            <person name="Westhof E."/>
            <person name="Delsuc F."/>
            <person name="Lehrach H."/>
            <person name="Reinhardt R."/>
            <person name="Weissenbach J."/>
            <person name="Roy S.W."/>
            <person name="Artiguenave F."/>
            <person name="Postlethwait J.H."/>
            <person name="Manak J.R."/>
            <person name="Thompson E.M."/>
            <person name="Jaillon O."/>
            <person name="Du Pasquier L."/>
            <person name="Boudinot P."/>
            <person name="Liberles D.A."/>
            <person name="Volff J.N."/>
            <person name="Philippe H."/>
            <person name="Lenhard B."/>
            <person name="Roest Crollius H."/>
            <person name="Wincker P."/>
            <person name="Chourrout D."/>
        </authorList>
    </citation>
    <scope>NUCLEOTIDE SEQUENCE [LARGE SCALE GENOMIC DNA]</scope>
</reference>
<dbReference type="InParanoid" id="E4XCZ8"/>
<feature type="compositionally biased region" description="Low complexity" evidence="1">
    <location>
        <begin position="196"/>
        <end position="217"/>
    </location>
</feature>
<feature type="compositionally biased region" description="Polar residues" evidence="1">
    <location>
        <begin position="161"/>
        <end position="171"/>
    </location>
</feature>
<evidence type="ECO:0000313" key="3">
    <source>
        <dbReference type="Proteomes" id="UP000001307"/>
    </source>
</evidence>
<evidence type="ECO:0000256" key="1">
    <source>
        <dbReference type="SAM" id="MobiDB-lite"/>
    </source>
</evidence>
<name>E4XCZ8_OIKDI</name>
<dbReference type="AlphaFoldDB" id="E4XCZ8"/>
<dbReference type="EMBL" id="FN653037">
    <property type="protein sequence ID" value="CBY09473.1"/>
    <property type="molecule type" value="Genomic_DNA"/>
</dbReference>
<feature type="region of interest" description="Disordered" evidence="1">
    <location>
        <begin position="125"/>
        <end position="239"/>
    </location>
</feature>
<evidence type="ECO:0000313" key="2">
    <source>
        <dbReference type="EMBL" id="CBY09473.1"/>
    </source>
</evidence>
<gene>
    <name evidence="2" type="ORF">GSOID_T00008032001</name>
</gene>
<keyword evidence="3" id="KW-1185">Reference proteome</keyword>
<sequence length="239" mass="27449">MQSKLKSFKKTTKNLLQHSIRESSSNQHISPNFPTRFPKRLEKIASENGKKISEEVESRLQPFVEAKSLAESMKFENEERAKQNKILREQNNCIVLENEQFREEIEKLSKFMHIAEDRSEMTEIGSWLLPSQKPSKRSDRLTRRLSPSELLPSKTQRRLTRSSAEPSSSELLRTPPNMPPRRSSTSPESARRRRTATSTFRLSPNSPSSSESEVSTRSLHESRRSCSSSDSDRSETQPS</sequence>
<proteinExistence type="predicted"/>
<accession>E4XCZ8</accession>
<dbReference type="Proteomes" id="UP000001307">
    <property type="component" value="Unassembled WGS sequence"/>
</dbReference>